<evidence type="ECO:0000256" key="1">
    <source>
        <dbReference type="ARBA" id="ARBA00010062"/>
    </source>
</evidence>
<dbReference type="InterPro" id="IPR051010">
    <property type="entry name" value="BCAA_transport"/>
</dbReference>
<feature type="chain" id="PRO_5046840236" evidence="3">
    <location>
        <begin position="27"/>
        <end position="396"/>
    </location>
</feature>
<name>A0ABY5K9Y5_9ACTN</name>
<dbReference type="PANTHER" id="PTHR30483">
    <property type="entry name" value="LEUCINE-SPECIFIC-BINDING PROTEIN"/>
    <property type="match status" value="1"/>
</dbReference>
<dbReference type="PROSITE" id="PS51257">
    <property type="entry name" value="PROKAR_LIPOPROTEIN"/>
    <property type="match status" value="1"/>
</dbReference>
<keyword evidence="6" id="KW-1185">Reference proteome</keyword>
<protein>
    <submittedName>
        <fullName evidence="5">ABC transporter substrate-binding protein</fullName>
    </submittedName>
</protein>
<accession>A0ABY5K9Y5</accession>
<evidence type="ECO:0000256" key="3">
    <source>
        <dbReference type="SAM" id="SignalP"/>
    </source>
</evidence>
<dbReference type="SUPFAM" id="SSF53822">
    <property type="entry name" value="Periplasmic binding protein-like I"/>
    <property type="match status" value="1"/>
</dbReference>
<dbReference type="PANTHER" id="PTHR30483:SF6">
    <property type="entry name" value="PERIPLASMIC BINDING PROTEIN OF ABC TRANSPORTER FOR NATURAL AMINO ACIDS"/>
    <property type="match status" value="1"/>
</dbReference>
<organism evidence="5 6">
    <name type="scientific">Aeromicrobium duanguangcaii</name>
    <dbReference type="NCBI Taxonomy" id="2968086"/>
    <lineage>
        <taxon>Bacteria</taxon>
        <taxon>Bacillati</taxon>
        <taxon>Actinomycetota</taxon>
        <taxon>Actinomycetes</taxon>
        <taxon>Propionibacteriales</taxon>
        <taxon>Nocardioidaceae</taxon>
        <taxon>Aeromicrobium</taxon>
    </lineage>
</organism>
<sequence>MTQWLSKRTVRTAAAVASVGMLATVAACGGSSDSDDGTIVIGYSAGLSGGAAEYGVNVQNGLKMAIDELNEEGVEIDGKKYTVKLESLDDQYQPGTTGTNVQRLVEKEGASVVFVPHAGGIKAAQELNSGRTEFLVGAYSSDPAILDSGNELTVMIPPSFDSYVQPFIDKVKTKDNAKLGLMATASEFGQEWTKTTIEKWEESGGEVLAKNNIDYGTVSDFAGPVAKTLAGKPDVILVGGPSQPTALLIEEARKQGFKGAFLIIDQAKFEELEEFTDPKNLNNSVGIMPLPLFDGTEKFIADYKAKYSSEKPVNADIALNYQALPIFIEAMKIAKSTDDPKAIREAMGEAVKSVNGVFFVPDRISEKGHLQAEGLQAAYRNADGEYEPFEIEQPEE</sequence>
<dbReference type="Proteomes" id="UP001315860">
    <property type="component" value="Chromosome"/>
</dbReference>
<dbReference type="InterPro" id="IPR028082">
    <property type="entry name" value="Peripla_BP_I"/>
</dbReference>
<dbReference type="Gene3D" id="3.40.50.2300">
    <property type="match status" value="2"/>
</dbReference>
<keyword evidence="2 3" id="KW-0732">Signal</keyword>
<evidence type="ECO:0000313" key="5">
    <source>
        <dbReference type="EMBL" id="UUI67262.1"/>
    </source>
</evidence>
<feature type="domain" description="Leucine-binding protein" evidence="4">
    <location>
        <begin position="38"/>
        <end position="372"/>
    </location>
</feature>
<comment type="similarity">
    <text evidence="1">Belongs to the leucine-binding protein family.</text>
</comment>
<dbReference type="InterPro" id="IPR028081">
    <property type="entry name" value="Leu-bd"/>
</dbReference>
<dbReference type="EMBL" id="CP101990">
    <property type="protein sequence ID" value="UUI67262.1"/>
    <property type="molecule type" value="Genomic_DNA"/>
</dbReference>
<evidence type="ECO:0000259" key="4">
    <source>
        <dbReference type="Pfam" id="PF13458"/>
    </source>
</evidence>
<dbReference type="Pfam" id="PF13458">
    <property type="entry name" value="Peripla_BP_6"/>
    <property type="match status" value="1"/>
</dbReference>
<feature type="signal peptide" evidence="3">
    <location>
        <begin position="1"/>
        <end position="26"/>
    </location>
</feature>
<dbReference type="RefSeq" id="WP_249378192.1">
    <property type="nucleotide sequence ID" value="NZ_CP101990.1"/>
</dbReference>
<reference evidence="5 6" key="1">
    <citation type="submission" date="2022-07" db="EMBL/GenBank/DDBJ databases">
        <title>Novel species in genus Aeromicrobium.</title>
        <authorList>
            <person name="Ye L."/>
        </authorList>
    </citation>
    <scope>NUCLEOTIDE SEQUENCE [LARGE SCALE GENOMIC DNA]</scope>
    <source>
        <strain evidence="6">zg-Y50</strain>
    </source>
</reference>
<evidence type="ECO:0000256" key="2">
    <source>
        <dbReference type="ARBA" id="ARBA00022729"/>
    </source>
</evidence>
<evidence type="ECO:0000313" key="6">
    <source>
        <dbReference type="Proteomes" id="UP001315860"/>
    </source>
</evidence>
<proteinExistence type="inferred from homology"/>
<gene>
    <name evidence="5" type="ORF">NP095_08560</name>
</gene>